<reference evidence="3" key="1">
    <citation type="journal article" date="2021" name="PeerJ">
        <title>Extensive microbial diversity within the chicken gut microbiome revealed by metagenomics and culture.</title>
        <authorList>
            <person name="Gilroy R."/>
            <person name="Ravi A."/>
            <person name="Getino M."/>
            <person name="Pursley I."/>
            <person name="Horton D.L."/>
            <person name="Alikhan N.F."/>
            <person name="Baker D."/>
            <person name="Gharbi K."/>
            <person name="Hall N."/>
            <person name="Watson M."/>
            <person name="Adriaenssens E.M."/>
            <person name="Foster-Nyarko E."/>
            <person name="Jarju S."/>
            <person name="Secka A."/>
            <person name="Antonio M."/>
            <person name="Oren A."/>
            <person name="Chaudhuri R.R."/>
            <person name="La Ragione R."/>
            <person name="Hildebrand F."/>
            <person name="Pallen M.J."/>
        </authorList>
    </citation>
    <scope>NUCLEOTIDE SEQUENCE</scope>
    <source>
        <strain evidence="3">9264</strain>
    </source>
</reference>
<keyword evidence="2" id="KW-0812">Transmembrane</keyword>
<evidence type="ECO:0000256" key="1">
    <source>
        <dbReference type="SAM" id="MobiDB-lite"/>
    </source>
</evidence>
<keyword evidence="2" id="KW-0472">Membrane</keyword>
<keyword evidence="2" id="KW-1133">Transmembrane helix</keyword>
<evidence type="ECO:0000313" key="4">
    <source>
        <dbReference type="Proteomes" id="UP000823889"/>
    </source>
</evidence>
<feature type="region of interest" description="Disordered" evidence="1">
    <location>
        <begin position="254"/>
        <end position="331"/>
    </location>
</feature>
<feature type="compositionally biased region" description="Polar residues" evidence="1">
    <location>
        <begin position="261"/>
        <end position="282"/>
    </location>
</feature>
<comment type="caution">
    <text evidence="3">The sequence shown here is derived from an EMBL/GenBank/DDBJ whole genome shotgun (WGS) entry which is preliminary data.</text>
</comment>
<organism evidence="3 4">
    <name type="scientific">Candidatus Paenalcaligenes intestinipullorum</name>
    <dbReference type="NCBI Taxonomy" id="2838718"/>
    <lineage>
        <taxon>Bacteria</taxon>
        <taxon>Pseudomonadati</taxon>
        <taxon>Pseudomonadota</taxon>
        <taxon>Betaproteobacteria</taxon>
        <taxon>Burkholderiales</taxon>
        <taxon>Alcaligenaceae</taxon>
        <taxon>Paenalcaligenes</taxon>
    </lineage>
</organism>
<dbReference type="EMBL" id="DWUQ01000182">
    <property type="protein sequence ID" value="HJD45092.1"/>
    <property type="molecule type" value="Genomic_DNA"/>
</dbReference>
<dbReference type="AlphaFoldDB" id="A0A9D2U9E7"/>
<proteinExistence type="predicted"/>
<reference evidence="3" key="2">
    <citation type="submission" date="2021-04" db="EMBL/GenBank/DDBJ databases">
        <authorList>
            <person name="Gilroy R."/>
        </authorList>
    </citation>
    <scope>NUCLEOTIDE SEQUENCE</scope>
    <source>
        <strain evidence="3">9264</strain>
    </source>
</reference>
<sequence length="331" mass="36348">MKLQRLTTPRQRGQAGIEMVLFGSALLGLGVFSYELMQVYSFRMVALHALQESVRAGATAQAHPQVLAETFAKHMTRWPRHHRLQTSSSTSLYQLHVHSPNAQDFQRLADPQLSARIGVSQPAINHLHQYRQSLQFGRSDIFQANVLDLSLDYAYKPHFAFSQLLLRTVAVMVPQGDLKHTLQQGQLRLRLRAQYPMHSHALEWPTNAWPSEIRYATTTAGYEHALAQRQAQIGIQDVALYRLSKKEAAAASSKDGIGSDSILNPSLPSQPSASDTSSTQSFPPAGFPSTTVPPPFGGGDAMSSPVLEQYEDLIVAPPADGDGPMCIVPST</sequence>
<protein>
    <recommendedName>
        <fullName evidence="5">Pilus assembly protein</fullName>
    </recommendedName>
</protein>
<gene>
    <name evidence="3" type="ORF">H9906_08735</name>
</gene>
<evidence type="ECO:0008006" key="5">
    <source>
        <dbReference type="Google" id="ProtNLM"/>
    </source>
</evidence>
<evidence type="ECO:0000256" key="2">
    <source>
        <dbReference type="SAM" id="Phobius"/>
    </source>
</evidence>
<dbReference type="Proteomes" id="UP000823889">
    <property type="component" value="Unassembled WGS sequence"/>
</dbReference>
<name>A0A9D2U9E7_9BURK</name>
<accession>A0A9D2U9E7</accession>
<evidence type="ECO:0000313" key="3">
    <source>
        <dbReference type="EMBL" id="HJD45092.1"/>
    </source>
</evidence>
<feature type="transmembrane region" description="Helical" evidence="2">
    <location>
        <begin position="20"/>
        <end position="37"/>
    </location>
</feature>